<comment type="caution">
    <text evidence="8">The sequence shown here is derived from an EMBL/GenBank/DDBJ whole genome shotgun (WGS) entry which is preliminary data.</text>
</comment>
<dbReference type="AlphaFoldDB" id="A0AAD5VCN7"/>
<evidence type="ECO:0000256" key="3">
    <source>
        <dbReference type="ARBA" id="ARBA00022576"/>
    </source>
</evidence>
<keyword evidence="9" id="KW-1185">Reference proteome</keyword>
<dbReference type="InterPro" id="IPR015422">
    <property type="entry name" value="PyrdxlP-dep_Trfase_small"/>
</dbReference>
<evidence type="ECO:0000256" key="6">
    <source>
        <dbReference type="ARBA" id="ARBA00025785"/>
    </source>
</evidence>
<evidence type="ECO:0000313" key="8">
    <source>
        <dbReference type="EMBL" id="KAJ3492004.1"/>
    </source>
</evidence>
<evidence type="ECO:0000256" key="5">
    <source>
        <dbReference type="ARBA" id="ARBA00022898"/>
    </source>
</evidence>
<dbReference type="InterPro" id="IPR004839">
    <property type="entry name" value="Aminotransferase_I/II_large"/>
</dbReference>
<organism evidence="8 9">
    <name type="scientific">Meripilus lineatus</name>
    <dbReference type="NCBI Taxonomy" id="2056292"/>
    <lineage>
        <taxon>Eukaryota</taxon>
        <taxon>Fungi</taxon>
        <taxon>Dikarya</taxon>
        <taxon>Basidiomycota</taxon>
        <taxon>Agaricomycotina</taxon>
        <taxon>Agaricomycetes</taxon>
        <taxon>Polyporales</taxon>
        <taxon>Meripilaceae</taxon>
        <taxon>Meripilus</taxon>
    </lineage>
</organism>
<evidence type="ECO:0000256" key="2">
    <source>
        <dbReference type="ARBA" id="ARBA00011738"/>
    </source>
</evidence>
<dbReference type="Gene3D" id="3.40.640.10">
    <property type="entry name" value="Type I PLP-dependent aspartate aminotransferase-like (Major domain)"/>
    <property type="match status" value="1"/>
</dbReference>
<dbReference type="EMBL" id="JANAWD010000004">
    <property type="protein sequence ID" value="KAJ3492004.1"/>
    <property type="molecule type" value="Genomic_DNA"/>
</dbReference>
<evidence type="ECO:0000256" key="4">
    <source>
        <dbReference type="ARBA" id="ARBA00022679"/>
    </source>
</evidence>
<dbReference type="Gene3D" id="1.10.287.1970">
    <property type="match status" value="1"/>
</dbReference>
<dbReference type="SUPFAM" id="SSF53383">
    <property type="entry name" value="PLP-dependent transferases"/>
    <property type="match status" value="1"/>
</dbReference>
<protein>
    <recommendedName>
        <fullName evidence="7">Aminotransferase class I/classII large domain-containing protein</fullName>
    </recommendedName>
</protein>
<dbReference type="Pfam" id="PF00155">
    <property type="entry name" value="Aminotran_1_2"/>
    <property type="match status" value="1"/>
</dbReference>
<dbReference type="InterPro" id="IPR015421">
    <property type="entry name" value="PyrdxlP-dep_Trfase_major"/>
</dbReference>
<name>A0AAD5VCN7_9APHY</name>
<comment type="similarity">
    <text evidence="6">Belongs to the class-I pyridoxal-phosphate-dependent aminotransferase family. Alanine aminotransferase subfamily.</text>
</comment>
<evidence type="ECO:0000313" key="9">
    <source>
        <dbReference type="Proteomes" id="UP001212997"/>
    </source>
</evidence>
<proteinExistence type="inferred from homology"/>
<dbReference type="InterPro" id="IPR045088">
    <property type="entry name" value="ALAT1/2-like"/>
</dbReference>
<dbReference type="InterPro" id="IPR015424">
    <property type="entry name" value="PyrdxlP-dep_Trfase"/>
</dbReference>
<dbReference type="CDD" id="cd00609">
    <property type="entry name" value="AAT_like"/>
    <property type="match status" value="1"/>
</dbReference>
<comment type="cofactor">
    <cofactor evidence="1">
        <name>pyridoxal 5'-phosphate</name>
        <dbReference type="ChEBI" id="CHEBI:597326"/>
    </cofactor>
</comment>
<accession>A0AAD5VCN7</accession>
<keyword evidence="4" id="KW-0808">Transferase</keyword>
<dbReference type="Gene3D" id="3.90.1150.10">
    <property type="entry name" value="Aspartate Aminotransferase, domain 1"/>
    <property type="match status" value="1"/>
</dbReference>
<sequence length="476" mass="51767">MRPLTPADLNPAVANVQYAVRGELAIKAEDYRGKLESKDHGLPFNRVINSNIGNPQQKGLDQPPITFSRQVAALMEYPPLIDIVKDKWPSDVIARAQELQAEIGSIGAYSHSKGVPLIRRSVAKFISDRDGFPCDPEDIFLTAGASAGVSLLLNVLITPPKTGILIPIPQYPLYTATLAQYNGVALPYHLSEPDGWSTSLDEIKAALAKADNDGITARALVIINPGNPTGSLLDVPTMEAVVRLCEEHSLVLLADEVYQTNLHSPSTHPFHSFKQVVRRLDSPIPLFSFHSTSKGVTGECGRRGGYFECTNISDEVRALLYKMVSVGLCPPLSGQVGVDCMVRPPKAGEPSYDLYKKETDTIHAALAQRTKLMAERLNALPGVSCVNSPGALYLYPKLELPDKAVEEAKRLGKSPDTLYALELLDETGICVVPGSGFGQKVGEHHYRLTCLCPGVEEYVGALEKFHNKFVQKYGGL</sequence>
<dbReference type="GO" id="GO:0030170">
    <property type="term" value="F:pyridoxal phosphate binding"/>
    <property type="evidence" value="ECO:0007669"/>
    <property type="project" value="InterPro"/>
</dbReference>
<gene>
    <name evidence="8" type="ORF">NLI96_g304</name>
</gene>
<keyword evidence="5" id="KW-0663">Pyridoxal phosphate</keyword>
<dbReference type="Proteomes" id="UP001212997">
    <property type="component" value="Unassembled WGS sequence"/>
</dbReference>
<dbReference type="GO" id="GO:0008483">
    <property type="term" value="F:transaminase activity"/>
    <property type="evidence" value="ECO:0007669"/>
    <property type="project" value="UniProtKB-KW"/>
</dbReference>
<reference evidence="8" key="1">
    <citation type="submission" date="2022-07" db="EMBL/GenBank/DDBJ databases">
        <title>Genome Sequence of Physisporinus lineatus.</title>
        <authorList>
            <person name="Buettner E."/>
        </authorList>
    </citation>
    <scope>NUCLEOTIDE SEQUENCE</scope>
    <source>
        <strain evidence="8">VT162</strain>
    </source>
</reference>
<evidence type="ECO:0000256" key="1">
    <source>
        <dbReference type="ARBA" id="ARBA00001933"/>
    </source>
</evidence>
<evidence type="ECO:0000259" key="7">
    <source>
        <dbReference type="Pfam" id="PF00155"/>
    </source>
</evidence>
<keyword evidence="3" id="KW-0032">Aminotransferase</keyword>
<dbReference type="FunFam" id="3.40.640.10:FF:000012">
    <property type="entry name" value="alanine aminotransferase 2"/>
    <property type="match status" value="1"/>
</dbReference>
<dbReference type="PANTHER" id="PTHR11751:SF29">
    <property type="entry name" value="ALANINE TRANSAMINASE"/>
    <property type="match status" value="1"/>
</dbReference>
<dbReference type="FunFam" id="3.90.1150.10:FF:000151">
    <property type="entry name" value="Alanine aminotransferase 2"/>
    <property type="match status" value="1"/>
</dbReference>
<feature type="domain" description="Aminotransferase class I/classII large" evidence="7">
    <location>
        <begin position="91"/>
        <end position="452"/>
    </location>
</feature>
<comment type="subunit">
    <text evidence="2">Homodimer.</text>
</comment>
<dbReference type="PANTHER" id="PTHR11751">
    <property type="entry name" value="ALANINE AMINOTRANSFERASE"/>
    <property type="match status" value="1"/>
</dbReference>